<evidence type="ECO:0000256" key="3">
    <source>
        <dbReference type="ARBA" id="ARBA00022448"/>
    </source>
</evidence>
<feature type="chain" id="PRO_5041927451" description="Ammonium transporter AmtB-like domain-containing protein" evidence="9">
    <location>
        <begin position="17"/>
        <end position="627"/>
    </location>
</feature>
<dbReference type="EMBL" id="JAQMWT010000391">
    <property type="protein sequence ID" value="KAJ8602012.1"/>
    <property type="molecule type" value="Genomic_DNA"/>
</dbReference>
<dbReference type="InterPro" id="IPR018047">
    <property type="entry name" value="Ammonium_transpt_CS"/>
</dbReference>
<sequence>MVRLWWYLAAVAATAANEYNIDVEKLAARVRELEAVVSHAGSATIQEIVQEVPADVVSSQKKAASNSGSRRSLGEIDVESVNMGNPQDLGAARRTSFHYHSMRHRIMKERQERRYSQGRRLDEAVSFDEFCWSLDNVWVVVAGLICFFLQGGFAMLESGGCRAKNAKNILLKNLMDACVGGLVYYVFGWGLAHGGETTNEKGAPDGKTFLGDGQFMLLPHRNIEAYGYHLFFFNYVFAATIATIVSGAVAERIQFRAYMIYSVILTGFVYPICSHWIWSPDGFLYRAGVVDFAGGGAVHALSGVAALMGAMALGPREGYFGDDGKVKGIKAHDMALMAIGLFIFWFGFIPFNSGSGLSMCGYFAANLTSRIAVITTIGGCSGGIVSLLWGVVVEGYSSLEYALVGTLAGMVAVCSCCAVVDVWAIFWIISPLGVASYWACEWARKKCMIDDPLGASSLHFGPGAVGMIAVGFFASPRFISDVYLNGWDGAKDRCADMDGLTEVPDGDENVEGDFIFYKYRKNDGCRDFYGIFFGGSGKQLGWQIVALGLFTIWGVVTCFFIFYPMKWLGILRVSLEDERVGIDIVHHGGPCYEWYSPVSALPEAHVEKALPVPETVEDENKENEDEP</sequence>
<dbReference type="PROSITE" id="PS01219">
    <property type="entry name" value="AMMONIUM_TRANSP"/>
    <property type="match status" value="1"/>
</dbReference>
<keyword evidence="7" id="KW-0924">Ammonia transport</keyword>
<evidence type="ECO:0000256" key="8">
    <source>
        <dbReference type="SAM" id="Phobius"/>
    </source>
</evidence>
<accession>A0AAD7UBQ6</accession>
<evidence type="ECO:0000256" key="4">
    <source>
        <dbReference type="ARBA" id="ARBA00022692"/>
    </source>
</evidence>
<keyword evidence="12" id="KW-1185">Reference proteome</keyword>
<dbReference type="GO" id="GO:0097272">
    <property type="term" value="P:ammonium homeostasis"/>
    <property type="evidence" value="ECO:0007669"/>
    <property type="project" value="TreeGrafter"/>
</dbReference>
<feature type="transmembrane region" description="Helical" evidence="8">
    <location>
        <begin position="371"/>
        <end position="392"/>
    </location>
</feature>
<dbReference type="GO" id="GO:0005886">
    <property type="term" value="C:plasma membrane"/>
    <property type="evidence" value="ECO:0007669"/>
    <property type="project" value="TreeGrafter"/>
</dbReference>
<feature type="transmembrane region" description="Helical" evidence="8">
    <location>
        <begin position="226"/>
        <end position="250"/>
    </location>
</feature>
<feature type="signal peptide" evidence="9">
    <location>
        <begin position="1"/>
        <end position="16"/>
    </location>
</feature>
<feature type="transmembrane region" description="Helical" evidence="8">
    <location>
        <begin position="540"/>
        <end position="563"/>
    </location>
</feature>
<feature type="transmembrane region" description="Helical" evidence="8">
    <location>
        <begin position="290"/>
        <end position="313"/>
    </location>
</feature>
<dbReference type="InterPro" id="IPR029020">
    <property type="entry name" value="Ammonium/urea_transptr"/>
</dbReference>
<dbReference type="SUPFAM" id="SSF111352">
    <property type="entry name" value="Ammonium transporter"/>
    <property type="match status" value="1"/>
</dbReference>
<feature type="transmembrane region" description="Helical" evidence="8">
    <location>
        <begin position="137"/>
        <end position="157"/>
    </location>
</feature>
<keyword evidence="5 8" id="KW-1133">Transmembrane helix</keyword>
<evidence type="ECO:0000256" key="6">
    <source>
        <dbReference type="ARBA" id="ARBA00023136"/>
    </source>
</evidence>
<evidence type="ECO:0000256" key="7">
    <source>
        <dbReference type="ARBA" id="ARBA00023177"/>
    </source>
</evidence>
<evidence type="ECO:0000259" key="10">
    <source>
        <dbReference type="Pfam" id="PF00909"/>
    </source>
</evidence>
<dbReference type="AlphaFoldDB" id="A0AAD7UBQ6"/>
<feature type="transmembrane region" description="Helical" evidence="8">
    <location>
        <begin position="257"/>
        <end position="278"/>
    </location>
</feature>
<keyword evidence="4 8" id="KW-0812">Transmembrane</keyword>
<reference evidence="11" key="1">
    <citation type="submission" date="2023-01" db="EMBL/GenBank/DDBJ databases">
        <title>Metagenome sequencing of chrysophaentin producing Chrysophaeum taylorii.</title>
        <authorList>
            <person name="Davison J."/>
            <person name="Bewley C."/>
        </authorList>
    </citation>
    <scope>NUCLEOTIDE SEQUENCE</scope>
    <source>
        <strain evidence="11">NIES-1699</strain>
    </source>
</reference>
<feature type="domain" description="Ammonium transporter AmtB-like" evidence="10">
    <location>
        <begin position="137"/>
        <end position="589"/>
    </location>
</feature>
<dbReference type="Proteomes" id="UP001230188">
    <property type="component" value="Unassembled WGS sequence"/>
</dbReference>
<evidence type="ECO:0000313" key="11">
    <source>
        <dbReference type="EMBL" id="KAJ8602012.1"/>
    </source>
</evidence>
<evidence type="ECO:0000256" key="9">
    <source>
        <dbReference type="SAM" id="SignalP"/>
    </source>
</evidence>
<name>A0AAD7UBQ6_9STRA</name>
<gene>
    <name evidence="11" type="ORF">CTAYLR_002766</name>
</gene>
<dbReference type="Pfam" id="PF00909">
    <property type="entry name" value="Ammonium_transp"/>
    <property type="match status" value="1"/>
</dbReference>
<feature type="transmembrane region" description="Helical" evidence="8">
    <location>
        <begin position="334"/>
        <end position="351"/>
    </location>
</feature>
<proteinExistence type="inferred from homology"/>
<dbReference type="PANTHER" id="PTHR11730:SF6">
    <property type="entry name" value="AMMONIUM TRANSPORTER"/>
    <property type="match status" value="1"/>
</dbReference>
<comment type="caution">
    <text evidence="11">The sequence shown here is derived from an EMBL/GenBank/DDBJ whole genome shotgun (WGS) entry which is preliminary data.</text>
</comment>
<dbReference type="InterPro" id="IPR024041">
    <property type="entry name" value="NH4_transpt_AmtB-like_dom"/>
</dbReference>
<dbReference type="Gene3D" id="1.10.3430.10">
    <property type="entry name" value="Ammonium transporter AmtB like domains"/>
    <property type="match status" value="1"/>
</dbReference>
<evidence type="ECO:0000256" key="5">
    <source>
        <dbReference type="ARBA" id="ARBA00022989"/>
    </source>
</evidence>
<feature type="transmembrane region" description="Helical" evidence="8">
    <location>
        <begin position="169"/>
        <end position="187"/>
    </location>
</feature>
<keyword evidence="6 8" id="KW-0472">Membrane</keyword>
<protein>
    <recommendedName>
        <fullName evidence="10">Ammonium transporter AmtB-like domain-containing protein</fullName>
    </recommendedName>
</protein>
<evidence type="ECO:0000313" key="12">
    <source>
        <dbReference type="Proteomes" id="UP001230188"/>
    </source>
</evidence>
<evidence type="ECO:0000256" key="1">
    <source>
        <dbReference type="ARBA" id="ARBA00004141"/>
    </source>
</evidence>
<comment type="subcellular location">
    <subcellularLocation>
        <location evidence="1">Membrane</location>
        <topology evidence="1">Multi-pass membrane protein</topology>
    </subcellularLocation>
</comment>
<comment type="similarity">
    <text evidence="2">Belongs to the ammonia transporter channel (TC 1.A.11.2) family.</text>
</comment>
<keyword evidence="9" id="KW-0732">Signal</keyword>
<organism evidence="11 12">
    <name type="scientific">Chrysophaeum taylorii</name>
    <dbReference type="NCBI Taxonomy" id="2483200"/>
    <lineage>
        <taxon>Eukaryota</taxon>
        <taxon>Sar</taxon>
        <taxon>Stramenopiles</taxon>
        <taxon>Ochrophyta</taxon>
        <taxon>Pelagophyceae</taxon>
        <taxon>Pelagomonadales</taxon>
        <taxon>Pelagomonadaceae</taxon>
        <taxon>Chrysophaeum</taxon>
    </lineage>
</organism>
<dbReference type="GO" id="GO:0008519">
    <property type="term" value="F:ammonium channel activity"/>
    <property type="evidence" value="ECO:0007669"/>
    <property type="project" value="InterPro"/>
</dbReference>
<evidence type="ECO:0000256" key="2">
    <source>
        <dbReference type="ARBA" id="ARBA00005887"/>
    </source>
</evidence>
<feature type="transmembrane region" description="Helical" evidence="8">
    <location>
        <begin position="404"/>
        <end position="429"/>
    </location>
</feature>
<keyword evidence="3" id="KW-0813">Transport</keyword>
<dbReference type="PANTHER" id="PTHR11730">
    <property type="entry name" value="AMMONIUM TRANSPORTER"/>
    <property type="match status" value="1"/>
</dbReference>